<name>C0BSE3_BIFPS</name>
<dbReference type="AlphaFoldDB" id="C0BSE3"/>
<dbReference type="InterPro" id="IPR010627">
    <property type="entry name" value="Prepilin_pept_A24_N"/>
</dbReference>
<evidence type="ECO:0000256" key="3">
    <source>
        <dbReference type="ARBA" id="ARBA00022475"/>
    </source>
</evidence>
<evidence type="ECO:0000259" key="8">
    <source>
        <dbReference type="Pfam" id="PF01478"/>
    </source>
</evidence>
<evidence type="ECO:0000256" key="4">
    <source>
        <dbReference type="ARBA" id="ARBA00022692"/>
    </source>
</evidence>
<feature type="transmembrane region" description="Helical" evidence="7">
    <location>
        <begin position="202"/>
        <end position="235"/>
    </location>
</feature>
<dbReference type="GO" id="GO:0005886">
    <property type="term" value="C:plasma membrane"/>
    <property type="evidence" value="ECO:0007669"/>
    <property type="project" value="UniProtKB-SubCell"/>
</dbReference>
<dbReference type="KEGG" id="bpsc:BBPC_1314"/>
<comment type="similarity">
    <text evidence="2">Belongs to the peptidase A24 family.</text>
</comment>
<evidence type="ECO:0000256" key="1">
    <source>
        <dbReference type="ARBA" id="ARBA00004651"/>
    </source>
</evidence>
<feature type="transmembrane region" description="Helical" evidence="7">
    <location>
        <begin position="140"/>
        <end position="163"/>
    </location>
</feature>
<feature type="domain" description="Prepilin type IV endopeptidase peptidase" evidence="8">
    <location>
        <begin position="122"/>
        <end position="232"/>
    </location>
</feature>
<comment type="subcellular location">
    <subcellularLocation>
        <location evidence="1">Cell membrane</location>
        <topology evidence="1">Multi-pass membrane protein</topology>
    </subcellularLocation>
</comment>
<keyword evidence="6 7" id="KW-0472">Membrane</keyword>
<gene>
    <name evidence="10" type="ORF">BIFPSEUDO_03061</name>
</gene>
<dbReference type="Pfam" id="PF01478">
    <property type="entry name" value="Peptidase_A24"/>
    <property type="match status" value="1"/>
</dbReference>
<evidence type="ECO:0000259" key="9">
    <source>
        <dbReference type="Pfam" id="PF06750"/>
    </source>
</evidence>
<feature type="transmembrane region" description="Helical" evidence="7">
    <location>
        <begin position="14"/>
        <end position="36"/>
    </location>
</feature>
<evidence type="ECO:0000256" key="7">
    <source>
        <dbReference type="SAM" id="Phobius"/>
    </source>
</evidence>
<accession>C0BSE3</accession>
<evidence type="ECO:0000256" key="6">
    <source>
        <dbReference type="ARBA" id="ARBA00023136"/>
    </source>
</evidence>
<keyword evidence="3" id="KW-1003">Cell membrane</keyword>
<dbReference type="GO" id="GO:0006465">
    <property type="term" value="P:signal peptide processing"/>
    <property type="evidence" value="ECO:0007669"/>
    <property type="project" value="TreeGrafter"/>
</dbReference>
<dbReference type="GO" id="GO:0004190">
    <property type="term" value="F:aspartic-type endopeptidase activity"/>
    <property type="evidence" value="ECO:0007669"/>
    <property type="project" value="InterPro"/>
</dbReference>
<evidence type="ECO:0000313" key="10">
    <source>
        <dbReference type="EMBL" id="EEG71093.1"/>
    </source>
</evidence>
<dbReference type="EMBL" id="ABXX02000002">
    <property type="protein sequence ID" value="EEG71093.1"/>
    <property type="molecule type" value="Genomic_DNA"/>
</dbReference>
<dbReference type="PANTHER" id="PTHR30487:SF0">
    <property type="entry name" value="PREPILIN LEADER PEPTIDASE_N-METHYLTRANSFERASE-RELATED"/>
    <property type="match status" value="1"/>
</dbReference>
<feature type="transmembrane region" description="Helical" evidence="7">
    <location>
        <begin position="89"/>
        <end position="109"/>
    </location>
</feature>
<dbReference type="PANTHER" id="PTHR30487">
    <property type="entry name" value="TYPE 4 PREPILIN-LIKE PROTEINS LEADER PEPTIDE-PROCESSING ENZYME"/>
    <property type="match status" value="1"/>
</dbReference>
<sequence length="278" mass="29928">MDVNMSIVNDTPTVVLLLVASLVIGCIFGSFLNVVIWRVPNHISLVNPKRSFCPNCEAPIAWYDNIPIISWLVLGAKCRHCKEPIAVRYPIVEALGGLSFLAVTLGALFGAYSPWILPELYVFAAVSIVIAYIDLDHHLILNVVLLPTLIATLALLALASLGTNEWNRLGRAVICAIVLGAFYLLLSIIWKGGMGDGDIKLAFILGLITGWLGWSQFIIGAFAAFFIGGFLSLVLIIGKKVDMHGGIPFGPSMLLGIWLGIFVGAPIATLYLQVTGLA</sequence>
<dbReference type="InterPro" id="IPR000045">
    <property type="entry name" value="Prepilin_IV_endopep_pep"/>
</dbReference>
<dbReference type="Gene3D" id="1.20.120.1220">
    <property type="match status" value="1"/>
</dbReference>
<dbReference type="InterPro" id="IPR050882">
    <property type="entry name" value="Prepilin_peptidase/N-MTase"/>
</dbReference>
<reference evidence="10 11" key="1">
    <citation type="submission" date="2009-02" db="EMBL/GenBank/DDBJ databases">
        <title>Draft genome sequence of Bifidobacterium pseudocatenulatum (DSM 20438).</title>
        <authorList>
            <person name="Sudarsanam P."/>
            <person name="Ley R."/>
            <person name="Guruge J."/>
            <person name="Turnbaugh P.J."/>
            <person name="Mahowald M."/>
            <person name="Liep D."/>
            <person name="Gordon J."/>
        </authorList>
    </citation>
    <scope>NUCLEOTIDE SEQUENCE [LARGE SCALE GENOMIC DNA]</scope>
    <source>
        <strain evidence="10 11">DSM 20438</strain>
    </source>
</reference>
<dbReference type="eggNOG" id="COG1989">
    <property type="taxonomic scope" value="Bacteria"/>
</dbReference>
<evidence type="ECO:0000256" key="5">
    <source>
        <dbReference type="ARBA" id="ARBA00022989"/>
    </source>
</evidence>
<reference evidence="10 11" key="2">
    <citation type="submission" date="2009-02" db="EMBL/GenBank/DDBJ databases">
        <authorList>
            <person name="Fulton L."/>
            <person name="Clifton S."/>
            <person name="Fulton B."/>
            <person name="Xu J."/>
            <person name="Minx P."/>
            <person name="Pepin K.H."/>
            <person name="Johnson M."/>
            <person name="Bhonagiri V."/>
            <person name="Nash W.E."/>
            <person name="Mardis E.R."/>
            <person name="Wilson R.K."/>
        </authorList>
    </citation>
    <scope>NUCLEOTIDE SEQUENCE [LARGE SCALE GENOMIC DNA]</scope>
    <source>
        <strain evidence="10 11">DSM 20438</strain>
    </source>
</reference>
<proteinExistence type="inferred from homology"/>
<dbReference type="PATRIC" id="fig|547043.19.peg.1369"/>
<feature type="transmembrane region" description="Helical" evidence="7">
    <location>
        <begin position="255"/>
        <end position="274"/>
    </location>
</feature>
<feature type="transmembrane region" description="Helical" evidence="7">
    <location>
        <begin position="169"/>
        <end position="190"/>
    </location>
</feature>
<feature type="domain" description="Prepilin peptidase A24 N-terminal" evidence="9">
    <location>
        <begin position="23"/>
        <end position="104"/>
    </location>
</feature>
<evidence type="ECO:0000313" key="11">
    <source>
        <dbReference type="Proteomes" id="UP000003875"/>
    </source>
</evidence>
<dbReference type="Pfam" id="PF06750">
    <property type="entry name" value="A24_N_bact"/>
    <property type="match status" value="1"/>
</dbReference>
<comment type="caution">
    <text evidence="10">The sequence shown here is derived from an EMBL/GenBank/DDBJ whole genome shotgun (WGS) entry which is preliminary data.</text>
</comment>
<dbReference type="Proteomes" id="UP000003875">
    <property type="component" value="Unassembled WGS sequence"/>
</dbReference>
<keyword evidence="4 7" id="KW-0812">Transmembrane</keyword>
<dbReference type="MEROPS" id="A24.019"/>
<organism evidence="10 11">
    <name type="scientific">Bifidobacterium pseudocatenulatum DSM 20438 = JCM 1200 = LMG 10505</name>
    <dbReference type="NCBI Taxonomy" id="547043"/>
    <lineage>
        <taxon>Bacteria</taxon>
        <taxon>Bacillati</taxon>
        <taxon>Actinomycetota</taxon>
        <taxon>Actinomycetes</taxon>
        <taxon>Bifidobacteriales</taxon>
        <taxon>Bifidobacteriaceae</taxon>
        <taxon>Bifidobacterium</taxon>
    </lineage>
</organism>
<protein>
    <submittedName>
        <fullName evidence="10">Bacterial peptidase A24, N-terminal domain protein</fullName>
    </submittedName>
</protein>
<evidence type="ECO:0000256" key="2">
    <source>
        <dbReference type="ARBA" id="ARBA00005801"/>
    </source>
</evidence>
<keyword evidence="5 7" id="KW-1133">Transmembrane helix</keyword>